<organism evidence="2 3">
    <name type="scientific">Leishmania donovani</name>
    <dbReference type="NCBI Taxonomy" id="5661"/>
    <lineage>
        <taxon>Eukaryota</taxon>
        <taxon>Discoba</taxon>
        <taxon>Euglenozoa</taxon>
        <taxon>Kinetoplastea</taxon>
        <taxon>Metakinetoplastina</taxon>
        <taxon>Trypanosomatida</taxon>
        <taxon>Trypanosomatidae</taxon>
        <taxon>Leishmaniinae</taxon>
        <taxon>Leishmania</taxon>
    </lineage>
</organism>
<proteinExistence type="predicted"/>
<dbReference type="VEuPathDB" id="TriTrypDB:LDHU3_28.2410"/>
<comment type="caution">
    <text evidence="2">The sequence shown here is derived from an EMBL/GenBank/DDBJ whole genome shotgun (WGS) entry which is preliminary data.</text>
</comment>
<dbReference type="VEuPathDB" id="TriTrypDB:LdCL_280023200"/>
<feature type="compositionally biased region" description="Low complexity" evidence="1">
    <location>
        <begin position="347"/>
        <end position="360"/>
    </location>
</feature>
<name>A0A504Y0G5_LEIDO</name>
<feature type="region of interest" description="Disordered" evidence="1">
    <location>
        <begin position="1"/>
        <end position="32"/>
    </location>
</feature>
<reference evidence="3" key="1">
    <citation type="submission" date="2019-02" db="EMBL/GenBank/DDBJ databases">
        <title>FDA dAtabase for Regulatory Grade micrObial Sequences (FDA-ARGOS): Supporting development and validation of Infectious Disease Dx tests.</title>
        <authorList>
            <person name="Duncan R."/>
            <person name="Fisher C."/>
            <person name="Tallon L."/>
            <person name="Sadzewicz L."/>
            <person name="Sengamalay N."/>
            <person name="Ott S."/>
            <person name="Godinez A."/>
            <person name="Nagaraj S."/>
            <person name="Vavikolanu K."/>
            <person name="Nadendla S."/>
            <person name="Aluvathingal J."/>
            <person name="Sichtig H."/>
        </authorList>
    </citation>
    <scope>NUCLEOTIDE SEQUENCE [LARGE SCALE GENOMIC DNA]</scope>
    <source>
        <strain evidence="3">FDAARGOS_361</strain>
    </source>
</reference>
<dbReference type="VEuPathDB" id="TriTrypDB:LdBPK_281820.1"/>
<dbReference type="EMBL" id="RHLC01000012">
    <property type="protein sequence ID" value="TPP54313.1"/>
    <property type="molecule type" value="Genomic_DNA"/>
</dbReference>
<gene>
    <name evidence="2" type="ORF">CGC21_22360</name>
</gene>
<dbReference type="Proteomes" id="UP000318447">
    <property type="component" value="Unassembled WGS sequence"/>
</dbReference>
<evidence type="ECO:0000256" key="1">
    <source>
        <dbReference type="SAM" id="MobiDB-lite"/>
    </source>
</evidence>
<evidence type="ECO:0000313" key="2">
    <source>
        <dbReference type="EMBL" id="TPP54313.1"/>
    </source>
</evidence>
<accession>A0A504Y0G5</accession>
<sequence length="485" mass="52577">MSQPVRSAPLSVPTPAPTKVAMLPSQPRPRFTGLPPGTAFVKTALAVPPATMPRQHSTTAEMSLLHSLSASKAAASPKPPPPLPSVPANSWYAQPFVERPGTPMSTFHRNHRGKIIFSPRPVPVEEAELLALPGQEPRTLTICEVGKDLLYGMAYLYAVPLAIEHQWRGRVAYLQQVRRHQAPIPDIVLRSVQGRTALQRQHQAQEGLKASVPLSSSSPTSPAPAASALAPVEYSNIMRFERGEAAVYDRPADDFLIGIKVFVSEELVEDHYPDVHALPQCTATITAKEAAQLWSCVPFVLIGYLNQALLDPISLFHTLSLSFVEHLLRVKLPGRGPAGPAEERAKATSTRPSSSAAAPSQPTKAALLELPLRVEVVYGCRAEAFYCTDFISRGRCVLRMTEASKPSLKSYEEKLRALVKARHRAPQLIPRPASGLPPPRACAGCGYPLQFRCSFCGAEVCGSSVCALSAVIGYPRACTRHVLQR</sequence>
<feature type="region of interest" description="Disordered" evidence="1">
    <location>
        <begin position="208"/>
        <end position="227"/>
    </location>
</feature>
<feature type="region of interest" description="Disordered" evidence="1">
    <location>
        <begin position="335"/>
        <end position="360"/>
    </location>
</feature>
<dbReference type="AlphaFoldDB" id="A0A504Y0G5"/>
<feature type="compositionally biased region" description="Low complexity" evidence="1">
    <location>
        <begin position="210"/>
        <end position="227"/>
    </location>
</feature>
<protein>
    <submittedName>
        <fullName evidence="2">Uncharacterized protein</fullName>
    </submittedName>
</protein>
<evidence type="ECO:0000313" key="3">
    <source>
        <dbReference type="Proteomes" id="UP000318447"/>
    </source>
</evidence>